<dbReference type="InterPro" id="IPR020097">
    <property type="entry name" value="PsdUridine_synth_TruA_a/b_dom"/>
</dbReference>
<dbReference type="NCBIfam" id="TIGR00071">
    <property type="entry name" value="hisT_truA"/>
    <property type="match status" value="1"/>
</dbReference>
<sequence length="236" mass="26762">MAYDGSDYCGWQIQPNEPTVQQVIAHALSTLLKQEVPVCGAGRTDTGVHASHYIAHFDLESTSHDYLPSTDQFLFKLNRFLPPDIVVYKIIPVPEDMHARFSATYRTYHYHISSIKPLYKREYCHHVYGELDTEAINKCCKVIIETSDFTSFAKLHTDVLTNNCRVTHARWKHVDQGYHFEITADRFLRNMVRSLTGTLLDVGRGKLDLGGFKKIVEAKDRSKAGSSAPAKGLFLV</sequence>
<dbReference type="Pfam" id="PF01416">
    <property type="entry name" value="PseudoU_synth_1"/>
    <property type="match status" value="2"/>
</dbReference>
<comment type="similarity">
    <text evidence="1">Belongs to the tRNA pseudouridine synthase TruA family.</text>
</comment>
<dbReference type="Gene3D" id="3.30.70.580">
    <property type="entry name" value="Pseudouridine synthase I, catalytic domain, N-terminal subdomain"/>
    <property type="match status" value="1"/>
</dbReference>
<dbReference type="InterPro" id="IPR020103">
    <property type="entry name" value="PsdUridine_synth_cat_dom_sf"/>
</dbReference>
<dbReference type="InterPro" id="IPR001406">
    <property type="entry name" value="PsdUridine_synth_TruA"/>
</dbReference>
<dbReference type="InterPro" id="IPR020095">
    <property type="entry name" value="PsdUridine_synth_TruA_C"/>
</dbReference>
<gene>
    <name evidence="5" type="ORF">S01H4_38352</name>
</gene>
<dbReference type="EMBL" id="BART01020678">
    <property type="protein sequence ID" value="GAH05163.1"/>
    <property type="molecule type" value="Genomic_DNA"/>
</dbReference>
<evidence type="ECO:0000256" key="3">
    <source>
        <dbReference type="ARBA" id="ARBA00023235"/>
    </source>
</evidence>
<proteinExistence type="inferred from homology"/>
<evidence type="ECO:0000259" key="4">
    <source>
        <dbReference type="Pfam" id="PF01416"/>
    </source>
</evidence>
<dbReference type="GO" id="GO:0003723">
    <property type="term" value="F:RNA binding"/>
    <property type="evidence" value="ECO:0007669"/>
    <property type="project" value="InterPro"/>
</dbReference>
<evidence type="ECO:0000313" key="5">
    <source>
        <dbReference type="EMBL" id="GAH05163.1"/>
    </source>
</evidence>
<reference evidence="5" key="1">
    <citation type="journal article" date="2014" name="Front. Microbiol.">
        <title>High frequency of phylogenetically diverse reductive dehalogenase-homologous genes in deep subseafloor sedimentary metagenomes.</title>
        <authorList>
            <person name="Kawai M."/>
            <person name="Futagami T."/>
            <person name="Toyoda A."/>
            <person name="Takaki Y."/>
            <person name="Nishi S."/>
            <person name="Hori S."/>
            <person name="Arai W."/>
            <person name="Tsubouchi T."/>
            <person name="Morono Y."/>
            <person name="Uchiyama I."/>
            <person name="Ito T."/>
            <person name="Fujiyama A."/>
            <person name="Inagaki F."/>
            <person name="Takami H."/>
        </authorList>
    </citation>
    <scope>NUCLEOTIDE SEQUENCE</scope>
    <source>
        <strain evidence="5">Expedition CK06-06</strain>
    </source>
</reference>
<accession>X1E937</accession>
<protein>
    <recommendedName>
        <fullName evidence="4">Pseudouridine synthase I TruA alpha/beta domain-containing protein</fullName>
    </recommendedName>
</protein>
<dbReference type="InterPro" id="IPR020094">
    <property type="entry name" value="TruA/RsuA/RluB/E/F_N"/>
</dbReference>
<feature type="domain" description="Pseudouridine synthase I TruA alpha/beta" evidence="4">
    <location>
        <begin position="2"/>
        <end position="101"/>
    </location>
</feature>
<dbReference type="HAMAP" id="MF_00171">
    <property type="entry name" value="TruA"/>
    <property type="match status" value="1"/>
</dbReference>
<organism evidence="5">
    <name type="scientific">marine sediment metagenome</name>
    <dbReference type="NCBI Taxonomy" id="412755"/>
    <lineage>
        <taxon>unclassified sequences</taxon>
        <taxon>metagenomes</taxon>
        <taxon>ecological metagenomes</taxon>
    </lineage>
</organism>
<dbReference type="Gene3D" id="3.30.70.660">
    <property type="entry name" value="Pseudouridine synthase I, catalytic domain, C-terminal subdomain"/>
    <property type="match status" value="1"/>
</dbReference>
<dbReference type="PANTHER" id="PTHR11142:SF0">
    <property type="entry name" value="TRNA PSEUDOURIDINE SYNTHASE-LIKE 1"/>
    <property type="match status" value="1"/>
</dbReference>
<dbReference type="AlphaFoldDB" id="X1E937"/>
<keyword evidence="2" id="KW-0819">tRNA processing</keyword>
<dbReference type="SUPFAM" id="SSF55120">
    <property type="entry name" value="Pseudouridine synthase"/>
    <property type="match status" value="1"/>
</dbReference>
<dbReference type="GO" id="GO:0009982">
    <property type="term" value="F:pseudouridine synthase activity"/>
    <property type="evidence" value="ECO:0007669"/>
    <property type="project" value="InterPro"/>
</dbReference>
<comment type="caution">
    <text evidence="5">The sequence shown here is derived from an EMBL/GenBank/DDBJ whole genome shotgun (WGS) entry which is preliminary data.</text>
</comment>
<evidence type="ECO:0000256" key="1">
    <source>
        <dbReference type="ARBA" id="ARBA00009375"/>
    </source>
</evidence>
<name>X1E937_9ZZZZ</name>
<feature type="non-terminal residue" evidence="5">
    <location>
        <position position="236"/>
    </location>
</feature>
<dbReference type="PANTHER" id="PTHR11142">
    <property type="entry name" value="PSEUDOURIDYLATE SYNTHASE"/>
    <property type="match status" value="1"/>
</dbReference>
<dbReference type="PIRSF" id="PIRSF001430">
    <property type="entry name" value="tRNA_psdUrid_synth"/>
    <property type="match status" value="1"/>
</dbReference>
<feature type="domain" description="Pseudouridine synthase I TruA alpha/beta" evidence="4">
    <location>
        <begin position="146"/>
        <end position="236"/>
    </location>
</feature>
<keyword evidence="3" id="KW-0413">Isomerase</keyword>
<dbReference type="FunFam" id="3.30.70.580:FF:000001">
    <property type="entry name" value="tRNA pseudouridine synthase A"/>
    <property type="match status" value="1"/>
</dbReference>
<dbReference type="GO" id="GO:0031119">
    <property type="term" value="P:tRNA pseudouridine synthesis"/>
    <property type="evidence" value="ECO:0007669"/>
    <property type="project" value="TreeGrafter"/>
</dbReference>
<dbReference type="CDD" id="cd02570">
    <property type="entry name" value="PseudoU_synth_EcTruA"/>
    <property type="match status" value="1"/>
</dbReference>
<evidence type="ECO:0000256" key="2">
    <source>
        <dbReference type="ARBA" id="ARBA00022694"/>
    </source>
</evidence>